<dbReference type="SUPFAM" id="SSF55729">
    <property type="entry name" value="Acyl-CoA N-acyltransferases (Nat)"/>
    <property type="match status" value="1"/>
</dbReference>
<dbReference type="InterPro" id="IPR000182">
    <property type="entry name" value="GNAT_dom"/>
</dbReference>
<evidence type="ECO:0000259" key="3">
    <source>
        <dbReference type="PROSITE" id="PS51186"/>
    </source>
</evidence>
<dbReference type="InterPro" id="IPR050680">
    <property type="entry name" value="YpeA/RimI_acetyltransf"/>
</dbReference>
<dbReference type="PROSITE" id="PS51186">
    <property type="entry name" value="GNAT"/>
    <property type="match status" value="1"/>
</dbReference>
<dbReference type="AlphaFoldDB" id="A0A0M2PXR0"/>
<dbReference type="eggNOG" id="COG0456">
    <property type="taxonomic scope" value="Bacteria"/>
</dbReference>
<name>A0A0M2PXR0_PROHO</name>
<evidence type="ECO:0000256" key="2">
    <source>
        <dbReference type="ARBA" id="ARBA00023315"/>
    </source>
</evidence>
<dbReference type="EMBL" id="AJTX02000006">
    <property type="protein sequence ID" value="KKI99171.1"/>
    <property type="molecule type" value="Genomic_DNA"/>
</dbReference>
<keyword evidence="5" id="KW-1185">Reference proteome</keyword>
<comment type="caution">
    <text evidence="4">The sequence shown here is derived from an EMBL/GenBank/DDBJ whole genome shotgun (WGS) entry which is preliminary data.</text>
</comment>
<dbReference type="Gene3D" id="3.40.630.30">
    <property type="match status" value="1"/>
</dbReference>
<feature type="domain" description="N-acetyltransferase" evidence="3">
    <location>
        <begin position="36"/>
        <end position="178"/>
    </location>
</feature>
<dbReference type="PANTHER" id="PTHR43420">
    <property type="entry name" value="ACETYLTRANSFERASE"/>
    <property type="match status" value="1"/>
</dbReference>
<organism evidence="4 5">
    <name type="scientific">Prochlorothrix hollandica PCC 9006 = CALU 1027</name>
    <dbReference type="NCBI Taxonomy" id="317619"/>
    <lineage>
        <taxon>Bacteria</taxon>
        <taxon>Bacillati</taxon>
        <taxon>Cyanobacteriota</taxon>
        <taxon>Cyanophyceae</taxon>
        <taxon>Prochlorotrichales</taxon>
        <taxon>Prochlorotrichaceae</taxon>
        <taxon>Prochlorothrix</taxon>
    </lineage>
</organism>
<protein>
    <submittedName>
        <fullName evidence="4">Acetyltransferase</fullName>
    </submittedName>
</protein>
<dbReference type="STRING" id="317619.GCA_000332315_02273"/>
<sequence length="178" mass="19985">MAIAPPDPSLPPWPPGYVLASGLPGDGPLLTQLMQRTYGELFPGTDPQHLQNTVQHYWATATPLWWVYRGETLDSQPRGLVPRSPPDPVGVLWMGRAVDQVQGDRHSHIFLLYVDPQHRRQGLGTALLHRAEAWAKKNHDRQITLQVFCDNHSALALYRRQGYSPQAITLVKPLEPPP</sequence>
<dbReference type="GO" id="GO:0016747">
    <property type="term" value="F:acyltransferase activity, transferring groups other than amino-acyl groups"/>
    <property type="evidence" value="ECO:0007669"/>
    <property type="project" value="InterPro"/>
</dbReference>
<dbReference type="InterPro" id="IPR016181">
    <property type="entry name" value="Acyl_CoA_acyltransferase"/>
</dbReference>
<dbReference type="OrthoDB" id="512204at2"/>
<proteinExistence type="predicted"/>
<evidence type="ECO:0000256" key="1">
    <source>
        <dbReference type="ARBA" id="ARBA00022679"/>
    </source>
</evidence>
<gene>
    <name evidence="4" type="ORF">PROH_15540</name>
</gene>
<dbReference type="Pfam" id="PF00583">
    <property type="entry name" value="Acetyltransf_1"/>
    <property type="match status" value="1"/>
</dbReference>
<evidence type="ECO:0000313" key="5">
    <source>
        <dbReference type="Proteomes" id="UP000034681"/>
    </source>
</evidence>
<dbReference type="RefSeq" id="WP_017712675.1">
    <property type="nucleotide sequence ID" value="NZ_KB235937.1"/>
</dbReference>
<reference evidence="4" key="1">
    <citation type="submission" date="2012-04" db="EMBL/GenBank/DDBJ databases">
        <authorList>
            <person name="Borisov I.G."/>
            <person name="Ivanikova N.V."/>
            <person name="Pinevich A.V."/>
        </authorList>
    </citation>
    <scope>NUCLEOTIDE SEQUENCE</scope>
    <source>
        <strain evidence="4">CALU 1027</strain>
    </source>
</reference>
<keyword evidence="1" id="KW-0808">Transferase</keyword>
<evidence type="ECO:0000313" key="4">
    <source>
        <dbReference type="EMBL" id="KKI99171.1"/>
    </source>
</evidence>
<keyword evidence="2" id="KW-0012">Acyltransferase</keyword>
<dbReference type="Proteomes" id="UP000034681">
    <property type="component" value="Unassembled WGS sequence"/>
</dbReference>
<dbReference type="CDD" id="cd04301">
    <property type="entry name" value="NAT_SF"/>
    <property type="match status" value="1"/>
</dbReference>
<accession>A0A0M2PXR0</accession>